<dbReference type="RefSeq" id="WP_344583906.1">
    <property type="nucleotide sequence ID" value="NZ_BAAARK010000046.1"/>
</dbReference>
<accession>A0ABN3SZW4</accession>
<gene>
    <name evidence="1" type="ORF">GCM10009864_73590</name>
</gene>
<protein>
    <submittedName>
        <fullName evidence="1">Uncharacterized protein</fullName>
    </submittedName>
</protein>
<comment type="caution">
    <text evidence="1">The sequence shown here is derived from an EMBL/GenBank/DDBJ whole genome shotgun (WGS) entry which is preliminary data.</text>
</comment>
<evidence type="ECO:0000313" key="2">
    <source>
        <dbReference type="Proteomes" id="UP001500994"/>
    </source>
</evidence>
<proteinExistence type="predicted"/>
<name>A0ABN3SZW4_9ACTN</name>
<evidence type="ECO:0000313" key="1">
    <source>
        <dbReference type="EMBL" id="GAA2688930.1"/>
    </source>
</evidence>
<sequence>MPITDVPTLTIPYPGWWEVSYHARLVVQQASTTYSDGWVGTALFVSNAPIAGSQAVAGIGAATSVRLENTIGQTFMHKFDGGEVVVLNARAIGQAAAWTVQSNGDGRTQIMAHYVSPRGDQPP</sequence>
<dbReference type="Proteomes" id="UP001500994">
    <property type="component" value="Unassembled WGS sequence"/>
</dbReference>
<reference evidence="1 2" key="1">
    <citation type="journal article" date="2019" name="Int. J. Syst. Evol. Microbiol.">
        <title>The Global Catalogue of Microorganisms (GCM) 10K type strain sequencing project: providing services to taxonomists for standard genome sequencing and annotation.</title>
        <authorList>
            <consortium name="The Broad Institute Genomics Platform"/>
            <consortium name="The Broad Institute Genome Sequencing Center for Infectious Disease"/>
            <person name="Wu L."/>
            <person name="Ma J."/>
        </authorList>
    </citation>
    <scope>NUCLEOTIDE SEQUENCE [LARGE SCALE GENOMIC DNA]</scope>
    <source>
        <strain evidence="1 2">JCM 16374</strain>
    </source>
</reference>
<organism evidence="1 2">
    <name type="scientific">Streptomyces lunalinharesii</name>
    <dbReference type="NCBI Taxonomy" id="333384"/>
    <lineage>
        <taxon>Bacteria</taxon>
        <taxon>Bacillati</taxon>
        <taxon>Actinomycetota</taxon>
        <taxon>Actinomycetes</taxon>
        <taxon>Kitasatosporales</taxon>
        <taxon>Streptomycetaceae</taxon>
        <taxon>Streptomyces</taxon>
    </lineage>
</organism>
<dbReference type="EMBL" id="BAAARK010000046">
    <property type="protein sequence ID" value="GAA2688930.1"/>
    <property type="molecule type" value="Genomic_DNA"/>
</dbReference>
<keyword evidence="2" id="KW-1185">Reference proteome</keyword>